<evidence type="ECO:0000256" key="9">
    <source>
        <dbReference type="SAM" id="Phobius"/>
    </source>
</evidence>
<dbReference type="AlphaFoldDB" id="A0A8B9DJ66"/>
<evidence type="ECO:0000256" key="1">
    <source>
        <dbReference type="ARBA" id="ARBA00004167"/>
    </source>
</evidence>
<keyword evidence="5 9" id="KW-0472">Membrane</keyword>
<evidence type="ECO:0000256" key="8">
    <source>
        <dbReference type="ARBA" id="ARBA00023180"/>
    </source>
</evidence>
<feature type="domain" description="Ig-like" evidence="10">
    <location>
        <begin position="1"/>
        <end position="102"/>
    </location>
</feature>
<evidence type="ECO:0000256" key="2">
    <source>
        <dbReference type="ARBA" id="ARBA00008215"/>
    </source>
</evidence>
<evidence type="ECO:0000256" key="5">
    <source>
        <dbReference type="ARBA" id="ARBA00023136"/>
    </source>
</evidence>
<dbReference type="InterPro" id="IPR007110">
    <property type="entry name" value="Ig-like_dom"/>
</dbReference>
<dbReference type="InterPro" id="IPR040012">
    <property type="entry name" value="CD200R"/>
</dbReference>
<dbReference type="InterPro" id="IPR013106">
    <property type="entry name" value="Ig_V-set"/>
</dbReference>
<dbReference type="Ensembl" id="ENSACDT00005009166.1">
    <property type="protein sequence ID" value="ENSACDP00005007604.1"/>
    <property type="gene ID" value="ENSACDG00005005590.1"/>
</dbReference>
<keyword evidence="6" id="KW-1015">Disulfide bond</keyword>
<evidence type="ECO:0000259" key="10">
    <source>
        <dbReference type="PROSITE" id="PS50835"/>
    </source>
</evidence>
<evidence type="ECO:0000256" key="3">
    <source>
        <dbReference type="ARBA" id="ARBA00022692"/>
    </source>
</evidence>
<dbReference type="InterPro" id="IPR013162">
    <property type="entry name" value="CD80_C2-set"/>
</dbReference>
<evidence type="ECO:0000256" key="4">
    <source>
        <dbReference type="ARBA" id="ARBA00022989"/>
    </source>
</evidence>
<proteinExistence type="inferred from homology"/>
<dbReference type="SUPFAM" id="SSF48726">
    <property type="entry name" value="Immunoglobulin"/>
    <property type="match status" value="2"/>
</dbReference>
<keyword evidence="3 9" id="KW-0812">Transmembrane</keyword>
<dbReference type="PROSITE" id="PS50835">
    <property type="entry name" value="IG_LIKE"/>
    <property type="match status" value="2"/>
</dbReference>
<dbReference type="GO" id="GO:0038023">
    <property type="term" value="F:signaling receptor activity"/>
    <property type="evidence" value="ECO:0007669"/>
    <property type="project" value="InterPro"/>
</dbReference>
<dbReference type="Pfam" id="PF08205">
    <property type="entry name" value="C2-set_2"/>
    <property type="match status" value="1"/>
</dbReference>
<dbReference type="InterPro" id="IPR013783">
    <property type="entry name" value="Ig-like_fold"/>
</dbReference>
<accession>A0A8B9DJ66</accession>
<dbReference type="InterPro" id="IPR036179">
    <property type="entry name" value="Ig-like_dom_sf"/>
</dbReference>
<sequence>LRRGEISSTMGHSAVMTCPNKTDATMVTWKISPKIGGPCTLGYRADQKKVDRTNCSDRVNCEFRSNQSYALEIQQVGMADEGNYSCEVVTQEGNFHQMYQLTVLVPPRLSLYCDDHRNPVCKAAAGRPAAEISWVPENNSMTETDSHDNGTVTVLSRFTAHSTDEKTVTCMVYHTTLNETKSIACSSSQSDLILYISIALGFLIIITFMAVIYYFKLHGCRLCHKTEPPDTSLTHSLQDDTTEVEPYTTYVQKENTIYNSVSDLTVGQNLP</sequence>
<evidence type="ECO:0000313" key="12">
    <source>
        <dbReference type="Proteomes" id="UP000694521"/>
    </source>
</evidence>
<dbReference type="Proteomes" id="UP000694521">
    <property type="component" value="Unplaced"/>
</dbReference>
<dbReference type="Gene3D" id="2.60.40.10">
    <property type="entry name" value="Immunoglobulins"/>
    <property type="match status" value="2"/>
</dbReference>
<reference evidence="11" key="2">
    <citation type="submission" date="2025-09" db="UniProtKB">
        <authorList>
            <consortium name="Ensembl"/>
        </authorList>
    </citation>
    <scope>IDENTIFICATION</scope>
</reference>
<protein>
    <recommendedName>
        <fullName evidence="10">Ig-like domain-containing protein</fullName>
    </recommendedName>
</protein>
<keyword evidence="12" id="KW-1185">Reference proteome</keyword>
<dbReference type="GO" id="GO:0009897">
    <property type="term" value="C:external side of plasma membrane"/>
    <property type="evidence" value="ECO:0007669"/>
    <property type="project" value="TreeGrafter"/>
</dbReference>
<dbReference type="Pfam" id="PF07686">
    <property type="entry name" value="V-set"/>
    <property type="match status" value="1"/>
</dbReference>
<dbReference type="InterPro" id="IPR003599">
    <property type="entry name" value="Ig_sub"/>
</dbReference>
<dbReference type="PANTHER" id="PTHR21462:SF2">
    <property type="entry name" value="CELL SURFACE GLYCOPROTEIN CD200 RECEPTOR 2"/>
    <property type="match status" value="1"/>
</dbReference>
<evidence type="ECO:0000313" key="11">
    <source>
        <dbReference type="Ensembl" id="ENSACDP00005007604.1"/>
    </source>
</evidence>
<organism evidence="11 12">
    <name type="scientific">Anser cygnoides</name>
    <name type="common">Swan goose</name>
    <dbReference type="NCBI Taxonomy" id="8845"/>
    <lineage>
        <taxon>Eukaryota</taxon>
        <taxon>Metazoa</taxon>
        <taxon>Chordata</taxon>
        <taxon>Craniata</taxon>
        <taxon>Vertebrata</taxon>
        <taxon>Euteleostomi</taxon>
        <taxon>Archelosauria</taxon>
        <taxon>Archosauria</taxon>
        <taxon>Dinosauria</taxon>
        <taxon>Saurischia</taxon>
        <taxon>Theropoda</taxon>
        <taxon>Coelurosauria</taxon>
        <taxon>Aves</taxon>
        <taxon>Neognathae</taxon>
        <taxon>Galloanserae</taxon>
        <taxon>Anseriformes</taxon>
        <taxon>Anatidae</taxon>
        <taxon>Anserinae</taxon>
        <taxon>Anser</taxon>
    </lineage>
</organism>
<evidence type="ECO:0000256" key="7">
    <source>
        <dbReference type="ARBA" id="ARBA00023170"/>
    </source>
</evidence>
<keyword evidence="7" id="KW-0675">Receptor</keyword>
<feature type="domain" description="Ig-like" evidence="10">
    <location>
        <begin position="121"/>
        <end position="184"/>
    </location>
</feature>
<name>A0A8B9DJ66_ANSCY</name>
<comment type="similarity">
    <text evidence="2">Belongs to the CD200R family.</text>
</comment>
<keyword evidence="8" id="KW-0325">Glycoprotein</keyword>
<keyword evidence="4 9" id="KW-1133">Transmembrane helix</keyword>
<dbReference type="SMART" id="SM00409">
    <property type="entry name" value="IG"/>
    <property type="match status" value="1"/>
</dbReference>
<reference evidence="11" key="1">
    <citation type="submission" date="2025-08" db="UniProtKB">
        <authorList>
            <consortium name="Ensembl"/>
        </authorList>
    </citation>
    <scope>IDENTIFICATION</scope>
</reference>
<comment type="subcellular location">
    <subcellularLocation>
        <location evidence="1">Membrane</location>
        <topology evidence="1">Single-pass membrane protein</topology>
    </subcellularLocation>
</comment>
<dbReference type="GO" id="GO:0150077">
    <property type="term" value="P:regulation of neuroinflammatory response"/>
    <property type="evidence" value="ECO:0007669"/>
    <property type="project" value="InterPro"/>
</dbReference>
<feature type="transmembrane region" description="Helical" evidence="9">
    <location>
        <begin position="192"/>
        <end position="215"/>
    </location>
</feature>
<evidence type="ECO:0000256" key="6">
    <source>
        <dbReference type="ARBA" id="ARBA00023157"/>
    </source>
</evidence>
<dbReference type="PANTHER" id="PTHR21462">
    <property type="entry name" value="CELL SURFACE GLYCOPROTEIN OX2 RECEPTOR PRECURSOR"/>
    <property type="match status" value="1"/>
</dbReference>